<sequence length="91" mass="10632">MAKIYSHLCYERISDSTKKRRYAIARMVRVFLQTVGTIAEFIRKSCRLYHKKGIYKEIPDEFSVVDWTCVVVSAGSVVLYAVYSIFLIWNV</sequence>
<protein>
    <recommendedName>
        <fullName evidence="4">Gustatory receptor</fullName>
    </recommendedName>
</protein>
<accession>A0AAV1ZWS2</accession>
<keyword evidence="1" id="KW-0472">Membrane</keyword>
<dbReference type="Proteomes" id="UP001497382">
    <property type="component" value="Unassembled WGS sequence"/>
</dbReference>
<reference evidence="2 3" key="1">
    <citation type="submission" date="2024-04" db="EMBL/GenBank/DDBJ databases">
        <authorList>
            <person name="Rising A."/>
            <person name="Reimegard J."/>
            <person name="Sonavane S."/>
            <person name="Akerstrom W."/>
            <person name="Nylinder S."/>
            <person name="Hedman E."/>
            <person name="Kallberg Y."/>
        </authorList>
    </citation>
    <scope>NUCLEOTIDE SEQUENCE [LARGE SCALE GENOMIC DNA]</scope>
</reference>
<feature type="transmembrane region" description="Helical" evidence="1">
    <location>
        <begin position="64"/>
        <end position="89"/>
    </location>
</feature>
<gene>
    <name evidence="2" type="ORF">LARSCL_LOCUS8571</name>
</gene>
<evidence type="ECO:0000256" key="1">
    <source>
        <dbReference type="SAM" id="Phobius"/>
    </source>
</evidence>
<evidence type="ECO:0000313" key="3">
    <source>
        <dbReference type="Proteomes" id="UP001497382"/>
    </source>
</evidence>
<evidence type="ECO:0000313" key="2">
    <source>
        <dbReference type="EMBL" id="CAL1276316.1"/>
    </source>
</evidence>
<dbReference type="AlphaFoldDB" id="A0AAV1ZWS2"/>
<keyword evidence="3" id="KW-1185">Reference proteome</keyword>
<keyword evidence="1" id="KW-0812">Transmembrane</keyword>
<keyword evidence="1" id="KW-1133">Transmembrane helix</keyword>
<organism evidence="2 3">
    <name type="scientific">Larinioides sclopetarius</name>
    <dbReference type="NCBI Taxonomy" id="280406"/>
    <lineage>
        <taxon>Eukaryota</taxon>
        <taxon>Metazoa</taxon>
        <taxon>Ecdysozoa</taxon>
        <taxon>Arthropoda</taxon>
        <taxon>Chelicerata</taxon>
        <taxon>Arachnida</taxon>
        <taxon>Araneae</taxon>
        <taxon>Araneomorphae</taxon>
        <taxon>Entelegynae</taxon>
        <taxon>Araneoidea</taxon>
        <taxon>Araneidae</taxon>
        <taxon>Larinioides</taxon>
    </lineage>
</organism>
<comment type="caution">
    <text evidence="2">The sequence shown here is derived from an EMBL/GenBank/DDBJ whole genome shotgun (WGS) entry which is preliminary data.</text>
</comment>
<name>A0AAV1ZWS2_9ARAC</name>
<evidence type="ECO:0008006" key="4">
    <source>
        <dbReference type="Google" id="ProtNLM"/>
    </source>
</evidence>
<dbReference type="EMBL" id="CAXIEN010000092">
    <property type="protein sequence ID" value="CAL1276316.1"/>
    <property type="molecule type" value="Genomic_DNA"/>
</dbReference>
<proteinExistence type="predicted"/>